<keyword evidence="2" id="KW-1185">Reference proteome</keyword>
<evidence type="ECO:0000313" key="1">
    <source>
        <dbReference type="EMBL" id="MEI4550925.1"/>
    </source>
</evidence>
<dbReference type="Gene3D" id="3.40.50.1240">
    <property type="entry name" value="Phosphoglycerate mutase-like"/>
    <property type="match status" value="1"/>
</dbReference>
<proteinExistence type="predicted"/>
<protein>
    <submittedName>
        <fullName evidence="1">Phosphoglycerate mutase family protein</fullName>
        <ecNumber evidence="1">5.4.-.-</ecNumber>
    </submittedName>
</protein>
<dbReference type="Pfam" id="PF00300">
    <property type="entry name" value="His_Phos_1"/>
    <property type="match status" value="1"/>
</dbReference>
<comment type="caution">
    <text evidence="1">The sequence shown here is derived from an EMBL/GenBank/DDBJ whole genome shotgun (WGS) entry which is preliminary data.</text>
</comment>
<evidence type="ECO:0000313" key="2">
    <source>
        <dbReference type="Proteomes" id="UP001382455"/>
    </source>
</evidence>
<dbReference type="RefSeq" id="WP_336435990.1">
    <property type="nucleotide sequence ID" value="NZ_JBAWKS010000002.1"/>
</dbReference>
<dbReference type="InterPro" id="IPR013078">
    <property type="entry name" value="His_Pase_superF_clade-1"/>
</dbReference>
<accession>A0ABU8EVC9</accession>
<dbReference type="Proteomes" id="UP001382455">
    <property type="component" value="Unassembled WGS sequence"/>
</dbReference>
<dbReference type="InterPro" id="IPR029033">
    <property type="entry name" value="His_PPase_superfam"/>
</dbReference>
<sequence>MRTLFFLIITLFSSATFALPDTLFLLRHAEKRDDINPNLSEAGKARAEHLVSMLKDKEIKHIFSTNYNRTLETVKPLSQKLGIVVTHYNPRQLTALVKQLKTLKGNTVIVGHSNTTPQLVRLLTDHDVTINEDQFDKLFVIKGGTLTQLSSNN</sequence>
<keyword evidence="1" id="KW-0413">Isomerase</keyword>
<dbReference type="EC" id="5.4.-.-" evidence="1"/>
<dbReference type="EMBL" id="JBAWKS010000002">
    <property type="protein sequence ID" value="MEI4550925.1"/>
    <property type="molecule type" value="Genomic_DNA"/>
</dbReference>
<gene>
    <name evidence="1" type="ORF">WAE96_14740</name>
</gene>
<name>A0ABU8EVC9_9GAMM</name>
<reference evidence="1 2" key="1">
    <citation type="submission" date="2023-12" db="EMBL/GenBank/DDBJ databases">
        <title>Friends and Foes: Symbiotic and Algicidal bacterial influence on Karenia brevis blooms.</title>
        <authorList>
            <person name="Fei C."/>
            <person name="Mohamed A.R."/>
            <person name="Booker A."/>
            <person name="Arshad M."/>
            <person name="Klass S."/>
            <person name="Ahn S."/>
            <person name="Gilbert P.M."/>
            <person name="Heil C.A."/>
            <person name="Martinez J.M."/>
            <person name="Amin S.A."/>
        </authorList>
    </citation>
    <scope>NUCLEOTIDE SEQUENCE [LARGE SCALE GENOMIC DNA]</scope>
    <source>
        <strain evidence="1 2">CE15</strain>
    </source>
</reference>
<organism evidence="1 2">
    <name type="scientific">Pseudoalteromonas spongiae</name>
    <dbReference type="NCBI Taxonomy" id="298657"/>
    <lineage>
        <taxon>Bacteria</taxon>
        <taxon>Pseudomonadati</taxon>
        <taxon>Pseudomonadota</taxon>
        <taxon>Gammaproteobacteria</taxon>
        <taxon>Alteromonadales</taxon>
        <taxon>Pseudoalteromonadaceae</taxon>
        <taxon>Pseudoalteromonas</taxon>
    </lineage>
</organism>
<dbReference type="GO" id="GO:0016853">
    <property type="term" value="F:isomerase activity"/>
    <property type="evidence" value="ECO:0007669"/>
    <property type="project" value="UniProtKB-KW"/>
</dbReference>
<dbReference type="CDD" id="cd07067">
    <property type="entry name" value="HP_PGM_like"/>
    <property type="match status" value="1"/>
</dbReference>
<dbReference type="SUPFAM" id="SSF53254">
    <property type="entry name" value="Phosphoglycerate mutase-like"/>
    <property type="match status" value="1"/>
</dbReference>